<gene>
    <name evidence="3" type="ORF">SNEC2469_LOCUS33</name>
</gene>
<feature type="signal peptide" evidence="2">
    <location>
        <begin position="1"/>
        <end position="22"/>
    </location>
</feature>
<feature type="chain" id="PRO_5032722359" description="DUF2799 domain-containing protein" evidence="2">
    <location>
        <begin position="23"/>
        <end position="211"/>
    </location>
</feature>
<evidence type="ECO:0000313" key="3">
    <source>
        <dbReference type="EMBL" id="CAE7148777.1"/>
    </source>
</evidence>
<name>A0A812ISG3_9DINO</name>
<protein>
    <recommendedName>
        <fullName evidence="5">DUF2799 domain-containing protein</fullName>
    </recommendedName>
</protein>
<reference evidence="3" key="1">
    <citation type="submission" date="2021-02" db="EMBL/GenBank/DDBJ databases">
        <authorList>
            <person name="Dougan E. K."/>
            <person name="Rhodes N."/>
            <person name="Thang M."/>
            <person name="Chan C."/>
        </authorList>
    </citation>
    <scope>NUCLEOTIDE SEQUENCE</scope>
</reference>
<comment type="caution">
    <text evidence="3">The sequence shown here is derived from an EMBL/GenBank/DDBJ whole genome shotgun (WGS) entry which is preliminary data.</text>
</comment>
<dbReference type="AlphaFoldDB" id="A0A812ISG3"/>
<dbReference type="EMBL" id="CAJNJA010000001">
    <property type="protein sequence ID" value="CAE7148777.1"/>
    <property type="molecule type" value="Genomic_DNA"/>
</dbReference>
<feature type="coiled-coil region" evidence="1">
    <location>
        <begin position="121"/>
        <end position="148"/>
    </location>
</feature>
<dbReference type="Pfam" id="PF10973">
    <property type="entry name" value="DUF2799"/>
    <property type="match status" value="1"/>
</dbReference>
<dbReference type="Proteomes" id="UP000601435">
    <property type="component" value="Unassembled WGS sequence"/>
</dbReference>
<keyword evidence="1" id="KW-0175">Coiled coil</keyword>
<evidence type="ECO:0000256" key="2">
    <source>
        <dbReference type="SAM" id="SignalP"/>
    </source>
</evidence>
<sequence>MMGLNKRIIILAAALVLVGCASKPSVTEYQCRAGDWQSIGFRDGANGVANTHILAHQEACGEFGIFPERDGYLAGWREGLNNYCTAQNGYQLGIRGSGMNTVCPETLQSAFAAAYADGRQIYQAQREVNRLASQIQQDEQRLVQIKEELVGTTTAQLVPDLTVEERVNLVAKFESLLDERASINTRLPELEYALDTAELRLAELHQTLAYR</sequence>
<evidence type="ECO:0000313" key="4">
    <source>
        <dbReference type="Proteomes" id="UP000601435"/>
    </source>
</evidence>
<accession>A0A812ISG3</accession>
<evidence type="ECO:0000256" key="1">
    <source>
        <dbReference type="SAM" id="Coils"/>
    </source>
</evidence>
<keyword evidence="4" id="KW-1185">Reference proteome</keyword>
<evidence type="ECO:0008006" key="5">
    <source>
        <dbReference type="Google" id="ProtNLM"/>
    </source>
</evidence>
<proteinExistence type="predicted"/>
<dbReference type="InterPro" id="IPR021242">
    <property type="entry name" value="DUF2799"/>
</dbReference>
<keyword evidence="2" id="KW-0732">Signal</keyword>
<dbReference type="PROSITE" id="PS51257">
    <property type="entry name" value="PROKAR_LIPOPROTEIN"/>
    <property type="match status" value="1"/>
</dbReference>
<organism evidence="3 4">
    <name type="scientific">Symbiodinium necroappetens</name>
    <dbReference type="NCBI Taxonomy" id="1628268"/>
    <lineage>
        <taxon>Eukaryota</taxon>
        <taxon>Sar</taxon>
        <taxon>Alveolata</taxon>
        <taxon>Dinophyceae</taxon>
        <taxon>Suessiales</taxon>
        <taxon>Symbiodiniaceae</taxon>
        <taxon>Symbiodinium</taxon>
    </lineage>
</organism>